<evidence type="ECO:0000313" key="8">
    <source>
        <dbReference type="EMBL" id="KAF7640104.1"/>
    </source>
</evidence>
<dbReference type="Pfam" id="PF04937">
    <property type="entry name" value="DUF659"/>
    <property type="match status" value="1"/>
</dbReference>
<reference evidence="8" key="1">
    <citation type="journal article" date="2020" name="Ecol. Evol.">
        <title>Genome structure and content of the rice root-knot nematode (Meloidogyne graminicola).</title>
        <authorList>
            <person name="Phan N.T."/>
            <person name="Danchin E.G.J."/>
            <person name="Klopp C."/>
            <person name="Perfus-Barbeoch L."/>
            <person name="Kozlowski D.K."/>
            <person name="Koutsovoulos G.D."/>
            <person name="Lopez-Roques C."/>
            <person name="Bouchez O."/>
            <person name="Zahm M."/>
            <person name="Besnard G."/>
            <person name="Bellafiore S."/>
        </authorList>
    </citation>
    <scope>NUCLEOTIDE SEQUENCE</scope>
    <source>
        <strain evidence="8">VN-18</strain>
    </source>
</reference>
<comment type="caution">
    <text evidence="5">Lacks conserved residue(s) required for the propagation of feature annotation.</text>
</comment>
<dbReference type="GO" id="GO:0006508">
    <property type="term" value="P:proteolysis"/>
    <property type="evidence" value="ECO:0007669"/>
    <property type="project" value="UniProtKB-KW"/>
</dbReference>
<dbReference type="PANTHER" id="PTHR10127:SF831">
    <property type="entry name" value="ZINC METALLOPROTEINASE NAS-37"/>
    <property type="match status" value="1"/>
</dbReference>
<dbReference type="Pfam" id="PF01400">
    <property type="entry name" value="Astacin"/>
    <property type="match status" value="1"/>
</dbReference>
<dbReference type="InterPro" id="IPR000742">
    <property type="entry name" value="EGF"/>
</dbReference>
<dbReference type="PROSITE" id="PS51864">
    <property type="entry name" value="ASTACIN"/>
    <property type="match status" value="1"/>
</dbReference>
<dbReference type="SUPFAM" id="SSF53098">
    <property type="entry name" value="Ribonuclease H-like"/>
    <property type="match status" value="1"/>
</dbReference>
<dbReference type="InterPro" id="IPR012337">
    <property type="entry name" value="RNaseH-like_sf"/>
</dbReference>
<feature type="domain" description="Peptidase M12A" evidence="7">
    <location>
        <begin position="326"/>
        <end position="526"/>
    </location>
</feature>
<comment type="caution">
    <text evidence="8">The sequence shown here is derived from an EMBL/GenBank/DDBJ whole genome shotgun (WGS) entry which is preliminary data.</text>
</comment>
<dbReference type="SUPFAM" id="SSF55486">
    <property type="entry name" value="Metalloproteases ('zincins'), catalytic domain"/>
    <property type="match status" value="1"/>
</dbReference>
<evidence type="ECO:0000256" key="2">
    <source>
        <dbReference type="ARBA" id="ARBA00022833"/>
    </source>
</evidence>
<evidence type="ECO:0000256" key="5">
    <source>
        <dbReference type="PROSITE-ProRule" id="PRU01211"/>
    </source>
</evidence>
<sequence length="1068" mass="122778">MQSWNSVNVSICYESKLENKLKNDVETDYAKSCNTLGSDKHGIEFRISSTRVGFRKFDIESRYEMDYIIDVILGFSFSNQTIKFSGTKTISGLIYSNYEEGPRLFGELNSTQSDPNLFSLQINDENKLAILINEMNGVVYNFERYVFTNFETQTIQELAITEGALPLVGLDMNFKGEDLIPSDFNVLTIGKTCDIIKLTLNYKNLLKQFNCYKRPRNHCDQLGLNKYNELKNAYNEYLRLKETCKCDEERRPDFMDDDWLKARPEFREKRNVNEETILGTPDADGLVHGCENAPTIIGDTKLSLWQVEQMIEMQKKCCIGQNRNKRQLMDHIDLSSFLWEMPIYYALTTEEKPKWTKAIEAGIGIIMNLTCIKFVKVDRSFNQSKMLFVHLHDEEHEGCSAPVGADKRVSEHEINIPFGTYCEGIITICHEIMHSLGVWHEMARSDRASYIWINYDILNKNRTGNYDVRYTAEYGLPYDFGSAMHYYPGYPKFDIISRFPEYQNAMGQRDVVSFKDAKLLNLVYCTNRYPYTTSTVKCDSSYYYLNYKRCKNGGYPNPHKNCQCLCPEGYSGEYCTEHKYKNCKVDYWKASVKEQVLSSFFWSMLGMNSYNNDECLFVIQISCSQYAQLKQHSESCKHRTNTERWSKSKQQFLAEACSSTCDVDPFAEELCDALVGANIPFNKLNNPSLNHFLTKYCRRKIPDESTLRKNYLEVCYRRTISRIKQKIGDGYVWCSVDETTDSRGRYVANLIVGKLDSSKFLRPYLVAAKMLEKTNSSTIARFVNDNLRNLGIKEEKVLLLVTDAAAYMCKAARALNVFYLNCIHVTCVCHALHRVAEEIRCCFPEVDGLISNTKKVFTKAPSRVAIYKEKFPGLPLPPQPILTRWSSWLEATMFYSNNFHAVKDVLESFDSIDAAAIGRAKELFNDKRIAQQLAYINSNFSILPDAIRRLEAQGLTLAEALNILNEVKQALAAATGEIGEKIRKKFNNVLEKNPGIGKLSEIAKVLKGEESDIDMLPIILESMKFAPLQSCDVERSFSIYKNILTDNRTNFTPENLEMYLICNCEIRD</sequence>
<keyword evidence="5 6" id="KW-0378">Hydrolase</keyword>
<accession>A0A8T0A1X0</accession>
<evidence type="ECO:0000313" key="9">
    <source>
        <dbReference type="Proteomes" id="UP000605970"/>
    </source>
</evidence>
<proteinExistence type="predicted"/>
<organism evidence="8 9">
    <name type="scientific">Meloidogyne graminicola</name>
    <dbReference type="NCBI Taxonomy" id="189291"/>
    <lineage>
        <taxon>Eukaryota</taxon>
        <taxon>Metazoa</taxon>
        <taxon>Ecdysozoa</taxon>
        <taxon>Nematoda</taxon>
        <taxon>Chromadorea</taxon>
        <taxon>Rhabditida</taxon>
        <taxon>Tylenchina</taxon>
        <taxon>Tylenchomorpha</taxon>
        <taxon>Tylenchoidea</taxon>
        <taxon>Meloidogynidae</taxon>
        <taxon>Meloidogyninae</taxon>
        <taxon>Meloidogyne</taxon>
    </lineage>
</organism>
<name>A0A8T0A1X0_9BILA</name>
<dbReference type="SMART" id="SM00235">
    <property type="entry name" value="ZnMc"/>
    <property type="match status" value="1"/>
</dbReference>
<feature type="binding site" evidence="5">
    <location>
        <position position="434"/>
    </location>
    <ligand>
        <name>Zn(2+)</name>
        <dbReference type="ChEBI" id="CHEBI:29105"/>
        <note>catalytic</note>
    </ligand>
</feature>
<evidence type="ECO:0000256" key="1">
    <source>
        <dbReference type="ARBA" id="ARBA00022723"/>
    </source>
</evidence>
<dbReference type="PRINTS" id="PR00480">
    <property type="entry name" value="ASTACIN"/>
</dbReference>
<dbReference type="PANTHER" id="PTHR10127">
    <property type="entry name" value="DISCOIDIN, CUB, EGF, LAMININ , AND ZINC METALLOPROTEASE DOMAIN CONTAINING"/>
    <property type="match status" value="1"/>
</dbReference>
<keyword evidence="3 5" id="KW-0482">Metalloprotease</keyword>
<evidence type="ECO:0000259" key="7">
    <source>
        <dbReference type="PROSITE" id="PS51864"/>
    </source>
</evidence>
<comment type="cofactor">
    <cofactor evidence="5 6">
        <name>Zn(2+)</name>
        <dbReference type="ChEBI" id="CHEBI:29105"/>
    </cofactor>
    <text evidence="5 6">Binds 1 zinc ion per subunit.</text>
</comment>
<dbReference type="InterPro" id="IPR024079">
    <property type="entry name" value="MetalloPept_cat_dom_sf"/>
</dbReference>
<dbReference type="EMBL" id="JABEBT010000002">
    <property type="protein sequence ID" value="KAF7640104.1"/>
    <property type="molecule type" value="Genomic_DNA"/>
</dbReference>
<keyword evidence="4" id="KW-1015">Disulfide bond</keyword>
<keyword evidence="9" id="KW-1185">Reference proteome</keyword>
<dbReference type="EC" id="3.4.24.-" evidence="6"/>
<evidence type="ECO:0000256" key="3">
    <source>
        <dbReference type="ARBA" id="ARBA00023049"/>
    </source>
</evidence>
<dbReference type="GO" id="GO:0004222">
    <property type="term" value="F:metalloendopeptidase activity"/>
    <property type="evidence" value="ECO:0007669"/>
    <property type="project" value="UniProtKB-UniRule"/>
</dbReference>
<gene>
    <name evidence="8" type="ORF">Mgra_00000550</name>
</gene>
<dbReference type="Proteomes" id="UP000605970">
    <property type="component" value="Unassembled WGS sequence"/>
</dbReference>
<dbReference type="OrthoDB" id="5866857at2759"/>
<evidence type="ECO:0000256" key="4">
    <source>
        <dbReference type="ARBA" id="ARBA00023157"/>
    </source>
</evidence>
<evidence type="ECO:0000256" key="6">
    <source>
        <dbReference type="RuleBase" id="RU361183"/>
    </source>
</evidence>
<keyword evidence="5 6" id="KW-0645">Protease</keyword>
<dbReference type="InterPro" id="IPR007021">
    <property type="entry name" value="DUF659"/>
</dbReference>
<dbReference type="Gene3D" id="3.40.390.10">
    <property type="entry name" value="Collagenase (Catalytic Domain)"/>
    <property type="match status" value="1"/>
</dbReference>
<dbReference type="GO" id="GO:0008270">
    <property type="term" value="F:zinc ion binding"/>
    <property type="evidence" value="ECO:0007669"/>
    <property type="project" value="UniProtKB-UniRule"/>
</dbReference>
<keyword evidence="1 5" id="KW-0479">Metal-binding</keyword>
<feature type="binding site" evidence="5">
    <location>
        <position position="440"/>
    </location>
    <ligand>
        <name>Zn(2+)</name>
        <dbReference type="ChEBI" id="CHEBI:29105"/>
        <note>catalytic</note>
    </ligand>
</feature>
<dbReference type="AlphaFoldDB" id="A0A8T0A1X0"/>
<feature type="active site" evidence="5">
    <location>
        <position position="431"/>
    </location>
</feature>
<feature type="binding site" evidence="5">
    <location>
        <position position="430"/>
    </location>
    <ligand>
        <name>Zn(2+)</name>
        <dbReference type="ChEBI" id="CHEBI:29105"/>
        <note>catalytic</note>
    </ligand>
</feature>
<protein>
    <recommendedName>
        <fullName evidence="6">Metalloendopeptidase</fullName>
        <ecNumber evidence="6">3.4.24.-</ecNumber>
    </recommendedName>
</protein>
<dbReference type="PROSITE" id="PS01186">
    <property type="entry name" value="EGF_2"/>
    <property type="match status" value="1"/>
</dbReference>
<keyword evidence="2 5" id="KW-0862">Zinc</keyword>
<dbReference type="InterPro" id="IPR006026">
    <property type="entry name" value="Peptidase_Metallo"/>
</dbReference>
<dbReference type="InterPro" id="IPR001506">
    <property type="entry name" value="Peptidase_M12A"/>
</dbReference>